<dbReference type="InterPro" id="IPR024227">
    <property type="entry name" value="DUF3795"/>
</dbReference>
<organism evidence="1 2">
    <name type="scientific">Desulfonema magnum</name>
    <dbReference type="NCBI Taxonomy" id="45655"/>
    <lineage>
        <taxon>Bacteria</taxon>
        <taxon>Pseudomonadati</taxon>
        <taxon>Thermodesulfobacteriota</taxon>
        <taxon>Desulfobacteria</taxon>
        <taxon>Desulfobacterales</taxon>
        <taxon>Desulfococcaceae</taxon>
        <taxon>Desulfonema</taxon>
    </lineage>
</organism>
<keyword evidence="2" id="KW-1185">Reference proteome</keyword>
<protein>
    <submittedName>
        <fullName evidence="1">DUF3795</fullName>
    </submittedName>
</protein>
<dbReference type="Proteomes" id="UP000663722">
    <property type="component" value="Chromosome"/>
</dbReference>
<name>A0A975GU94_9BACT</name>
<evidence type="ECO:0000313" key="2">
    <source>
        <dbReference type="Proteomes" id="UP000663722"/>
    </source>
</evidence>
<sequence>MDYLKMTAPCGLDCFNCPMYLAKGDDELRAAISRKQGIPPEQASCDGCRNEGGKIAFLGMTEPCNVYQCTEKKGINFCNECADFPCDHLHPYADKASAVPHNTKVFNLCLIRKMGLESWAKDKAKSVKKTYFKGAFKL</sequence>
<proteinExistence type="predicted"/>
<reference evidence="1" key="1">
    <citation type="journal article" date="2021" name="Microb. Physiol.">
        <title>Proteogenomic Insights into the Physiology of Marine, Sulfate-Reducing, Filamentous Desulfonema limicola and Desulfonema magnum.</title>
        <authorList>
            <person name="Schnaars V."/>
            <person name="Wohlbrand L."/>
            <person name="Scheve S."/>
            <person name="Hinrichs C."/>
            <person name="Reinhardt R."/>
            <person name="Rabus R."/>
        </authorList>
    </citation>
    <scope>NUCLEOTIDE SEQUENCE</scope>
    <source>
        <strain evidence="1">4be13</strain>
    </source>
</reference>
<gene>
    <name evidence="1" type="ORF">dnm_100380</name>
</gene>
<dbReference type="RefSeq" id="WP_207680637.1">
    <property type="nucleotide sequence ID" value="NZ_CP061800.1"/>
</dbReference>
<dbReference type="AlphaFoldDB" id="A0A975GU94"/>
<evidence type="ECO:0000313" key="1">
    <source>
        <dbReference type="EMBL" id="QTA93930.1"/>
    </source>
</evidence>
<dbReference type="Pfam" id="PF12675">
    <property type="entry name" value="DUF3795"/>
    <property type="match status" value="1"/>
</dbReference>
<dbReference type="KEGG" id="dmm:dnm_100380"/>
<accession>A0A975GU94</accession>
<dbReference type="EMBL" id="CP061800">
    <property type="protein sequence ID" value="QTA93930.1"/>
    <property type="molecule type" value="Genomic_DNA"/>
</dbReference>